<dbReference type="Proteomes" id="UP000245959">
    <property type="component" value="Unassembled WGS sequence"/>
</dbReference>
<reference evidence="1 2" key="1">
    <citation type="submission" date="2018-04" db="EMBL/GenBank/DDBJ databases">
        <title>Genomic Encyclopedia of Type Strains, Phase IV (KMG-IV): sequencing the most valuable type-strain genomes for metagenomic binning, comparative biology and taxonomic classification.</title>
        <authorList>
            <person name="Goeker M."/>
        </authorList>
    </citation>
    <scope>NUCLEOTIDE SEQUENCE [LARGE SCALE GENOMIC DNA]</scope>
    <source>
        <strain evidence="1 2">DSM 14823</strain>
    </source>
</reference>
<dbReference type="OrthoDB" id="9805913at2"/>
<accession>A0A2U1ATR9</accession>
<gene>
    <name evidence="1" type="ORF">C8D82_1192</name>
</gene>
<name>A0A2U1ATR9_9BACT</name>
<protein>
    <submittedName>
        <fullName evidence="1">HipA-like protein</fullName>
    </submittedName>
</protein>
<organism evidence="1 2">
    <name type="scientific">Victivallis vadensis</name>
    <dbReference type="NCBI Taxonomy" id="172901"/>
    <lineage>
        <taxon>Bacteria</taxon>
        <taxon>Pseudomonadati</taxon>
        <taxon>Lentisphaerota</taxon>
        <taxon>Lentisphaeria</taxon>
        <taxon>Victivallales</taxon>
        <taxon>Victivallaceae</taxon>
        <taxon>Victivallis</taxon>
    </lineage>
</organism>
<dbReference type="AlphaFoldDB" id="A0A2U1ATR9"/>
<evidence type="ECO:0000313" key="2">
    <source>
        <dbReference type="Proteomes" id="UP000245959"/>
    </source>
</evidence>
<sequence>MMDQLDVYLHDTKAGVLTSDKGRMEFCYSPAYIKNPEV</sequence>
<dbReference type="EMBL" id="QEKH01000019">
    <property type="protein sequence ID" value="PVY39761.1"/>
    <property type="molecule type" value="Genomic_DNA"/>
</dbReference>
<proteinExistence type="predicted"/>
<keyword evidence="2" id="KW-1185">Reference proteome</keyword>
<comment type="caution">
    <text evidence="1">The sequence shown here is derived from an EMBL/GenBank/DDBJ whole genome shotgun (WGS) entry which is preliminary data.</text>
</comment>
<evidence type="ECO:0000313" key="1">
    <source>
        <dbReference type="EMBL" id="PVY39761.1"/>
    </source>
</evidence>